<dbReference type="Pfam" id="PF10390">
    <property type="entry name" value="ELL"/>
    <property type="match status" value="1"/>
</dbReference>
<organism evidence="9 10">
    <name type="scientific">Albula goreensis</name>
    <dbReference type="NCBI Taxonomy" id="1534307"/>
    <lineage>
        <taxon>Eukaryota</taxon>
        <taxon>Metazoa</taxon>
        <taxon>Chordata</taxon>
        <taxon>Craniata</taxon>
        <taxon>Vertebrata</taxon>
        <taxon>Euteleostomi</taxon>
        <taxon>Actinopterygii</taxon>
        <taxon>Neopterygii</taxon>
        <taxon>Teleostei</taxon>
        <taxon>Albuliformes</taxon>
        <taxon>Albulidae</taxon>
        <taxon>Albula</taxon>
    </lineage>
</organism>
<feature type="compositionally biased region" description="Polar residues" evidence="7">
    <location>
        <begin position="396"/>
        <end position="408"/>
    </location>
</feature>
<dbReference type="InterPro" id="IPR031176">
    <property type="entry name" value="ELL/occludin"/>
</dbReference>
<comment type="caution">
    <text evidence="9">The sequence shown here is derived from an EMBL/GenBank/DDBJ whole genome shotgun (WGS) entry which is preliminary data.</text>
</comment>
<accession>A0A8T3D173</accession>
<keyword evidence="3" id="KW-0805">Transcription regulation</keyword>
<sequence length="648" mass="74040">MAALRQEHRYGLSCVKINKNVHNKTLYHVKLTDTAIRALEAYQNLKGSLPSQPVICFKGNQGYIKIPAPSSESAEGRRVFSFYLTSDSKDKPQASLDCIHQHVSGEGRQQLEWQGSIQDKITVCATDDSYQVTRERMSQVEKDVWSRSAIEIKPGSTHPSKCVKIQKKPGPLATPDSLHKHSPNSKRGGAAGAGAGPHRPLRDRLLHLLALKPYRKPELLLWLEREQAGPRDKTDLGSVLEEIAKLNPKDQSFSLKDEVYRQVQRDWPGYHEEERQLVQRLLARKMQLLSNSQSKSLQSNPSLSNSQSKSLQSNPSLSNSQSKSLHSKPSLTKNMGGSPAHLSPVKNLAMKRPVPHDLLEDQPHKKARVPEPPPNGILHPPTDRAISNLHTKTEFQRTSNHTSESQNGCLPRHQPSGSSEGWKLEPAEPGAPLSSPKISLTNPSHCTDPHPASGQHKRKKTKKHKEKDREREREKDKDGDREKEKEREKKREMEEKEREREKNQWLETSPDFKHNLKNEHEHASTPVTPASPEELPDYLLKYVVISSLEQRQRYKEDFCAEYDEYRDLHTHIGGVTHTFIQLASKIKTLSPGTQGYKVMEEQIMEKYRKYKKKFPGYREEKKRCEYLHQKLSHIKHLILDYDQTQAPF</sequence>
<gene>
    <name evidence="9" type="ORF">AGOR_G00162860</name>
</gene>
<comment type="subcellular location">
    <subcellularLocation>
        <location evidence="1">Nucleus</location>
    </subcellularLocation>
</comment>
<reference evidence="9" key="1">
    <citation type="submission" date="2021-01" db="EMBL/GenBank/DDBJ databases">
        <authorList>
            <person name="Zahm M."/>
            <person name="Roques C."/>
            <person name="Cabau C."/>
            <person name="Klopp C."/>
            <person name="Donnadieu C."/>
            <person name="Jouanno E."/>
            <person name="Lampietro C."/>
            <person name="Louis A."/>
            <person name="Herpin A."/>
            <person name="Echchiki A."/>
            <person name="Berthelot C."/>
            <person name="Parey E."/>
            <person name="Roest-Crollius H."/>
            <person name="Braasch I."/>
            <person name="Postlethwait J."/>
            <person name="Bobe J."/>
            <person name="Montfort J."/>
            <person name="Bouchez O."/>
            <person name="Begum T."/>
            <person name="Mejri S."/>
            <person name="Adams A."/>
            <person name="Chen W.-J."/>
            <person name="Guiguen Y."/>
        </authorList>
    </citation>
    <scope>NUCLEOTIDE SEQUENCE</scope>
    <source>
        <tissue evidence="9">Blood</tissue>
    </source>
</reference>
<dbReference type="OrthoDB" id="6284217at2759"/>
<dbReference type="InterPro" id="IPR036390">
    <property type="entry name" value="WH_DNA-bd_sf"/>
</dbReference>
<feature type="compositionally biased region" description="Polar residues" evidence="7">
    <location>
        <begin position="436"/>
        <end position="445"/>
    </location>
</feature>
<evidence type="ECO:0000256" key="7">
    <source>
        <dbReference type="SAM" id="MobiDB-lite"/>
    </source>
</evidence>
<feature type="region of interest" description="Disordered" evidence="7">
    <location>
        <begin position="168"/>
        <end position="198"/>
    </location>
</feature>
<keyword evidence="5" id="KW-0539">Nucleus</keyword>
<evidence type="ECO:0000256" key="6">
    <source>
        <dbReference type="PROSITE-ProRule" id="PRU01324"/>
    </source>
</evidence>
<feature type="region of interest" description="Disordered" evidence="7">
    <location>
        <begin position="360"/>
        <end position="510"/>
    </location>
</feature>
<dbReference type="GO" id="GO:0032968">
    <property type="term" value="P:positive regulation of transcription elongation by RNA polymerase II"/>
    <property type="evidence" value="ECO:0007669"/>
    <property type="project" value="TreeGrafter"/>
</dbReference>
<keyword evidence="4" id="KW-0804">Transcription</keyword>
<keyword evidence="10" id="KW-1185">Reference proteome</keyword>
<feature type="compositionally biased region" description="Basic and acidic residues" evidence="7">
    <location>
        <begin position="467"/>
        <end position="510"/>
    </location>
</feature>
<dbReference type="SUPFAM" id="SSF46785">
    <property type="entry name" value="Winged helix' DNA-binding domain"/>
    <property type="match status" value="1"/>
</dbReference>
<dbReference type="GO" id="GO:0000987">
    <property type="term" value="F:cis-regulatory region sequence-specific DNA binding"/>
    <property type="evidence" value="ECO:0007669"/>
    <property type="project" value="TreeGrafter"/>
</dbReference>
<dbReference type="SUPFAM" id="SSF144292">
    <property type="entry name" value="occludin/ELL-like"/>
    <property type="match status" value="1"/>
</dbReference>
<dbReference type="GO" id="GO:0042795">
    <property type="term" value="P:snRNA transcription by RNA polymerase II"/>
    <property type="evidence" value="ECO:0007669"/>
    <property type="project" value="TreeGrafter"/>
</dbReference>
<dbReference type="GO" id="GO:0008023">
    <property type="term" value="C:transcription elongation factor complex"/>
    <property type="evidence" value="ECO:0007669"/>
    <property type="project" value="InterPro"/>
</dbReference>
<dbReference type="Gene3D" id="1.10.10.2670">
    <property type="entry name" value="E3 ubiquitin-protein ligase"/>
    <property type="match status" value="1"/>
</dbReference>
<evidence type="ECO:0000256" key="3">
    <source>
        <dbReference type="ARBA" id="ARBA00023015"/>
    </source>
</evidence>
<dbReference type="InterPro" id="IPR042065">
    <property type="entry name" value="E3_ELL-like"/>
</dbReference>
<dbReference type="AlphaFoldDB" id="A0A8T3D173"/>
<feature type="region of interest" description="Disordered" evidence="7">
    <location>
        <begin position="292"/>
        <end position="343"/>
    </location>
</feature>
<feature type="compositionally biased region" description="Low complexity" evidence="7">
    <location>
        <begin position="292"/>
        <end position="331"/>
    </location>
</feature>
<protein>
    <recommendedName>
        <fullName evidence="8">OCEL domain-containing protein</fullName>
    </recommendedName>
</protein>
<evidence type="ECO:0000256" key="1">
    <source>
        <dbReference type="ARBA" id="ARBA00004123"/>
    </source>
</evidence>
<feature type="domain" description="OCEL" evidence="8">
    <location>
        <begin position="536"/>
        <end position="646"/>
    </location>
</feature>
<dbReference type="Pfam" id="PF07303">
    <property type="entry name" value="Occludin_ELL"/>
    <property type="match status" value="1"/>
</dbReference>
<evidence type="ECO:0000313" key="9">
    <source>
        <dbReference type="EMBL" id="KAI1889437.1"/>
    </source>
</evidence>
<evidence type="ECO:0000259" key="8">
    <source>
        <dbReference type="PROSITE" id="PS51980"/>
    </source>
</evidence>
<evidence type="ECO:0000313" key="10">
    <source>
        <dbReference type="Proteomes" id="UP000829720"/>
    </source>
</evidence>
<feature type="compositionally biased region" description="Basic residues" evidence="7">
    <location>
        <begin position="455"/>
        <end position="466"/>
    </location>
</feature>
<dbReference type="PANTHER" id="PTHR23288">
    <property type="entry name" value="OCCLUDIN AND RNA POLYMERASE II ELONGATION FACTOR ELL"/>
    <property type="match status" value="1"/>
</dbReference>
<dbReference type="GO" id="GO:0006368">
    <property type="term" value="P:transcription elongation by RNA polymerase II"/>
    <property type="evidence" value="ECO:0007669"/>
    <property type="project" value="InterPro"/>
</dbReference>
<dbReference type="PROSITE" id="PS51980">
    <property type="entry name" value="OCEL"/>
    <property type="match status" value="1"/>
</dbReference>
<evidence type="ECO:0000256" key="5">
    <source>
        <dbReference type="ARBA" id="ARBA00023242"/>
    </source>
</evidence>
<evidence type="ECO:0000256" key="4">
    <source>
        <dbReference type="ARBA" id="ARBA00023163"/>
    </source>
</evidence>
<evidence type="ECO:0000256" key="2">
    <source>
        <dbReference type="ARBA" id="ARBA00009171"/>
    </source>
</evidence>
<comment type="similarity">
    <text evidence="2 6">Belongs to the ELL/occludin family.</text>
</comment>
<name>A0A8T3D173_9TELE</name>
<dbReference type="EMBL" id="JAERUA010000015">
    <property type="protein sequence ID" value="KAI1889437.1"/>
    <property type="molecule type" value="Genomic_DNA"/>
</dbReference>
<dbReference type="InterPro" id="IPR019464">
    <property type="entry name" value="ELL_N"/>
</dbReference>
<dbReference type="InterPro" id="IPR010844">
    <property type="entry name" value="Occludin_ELL"/>
</dbReference>
<dbReference type="PANTHER" id="PTHR23288:SF12">
    <property type="entry name" value="RNA POLYMERASE II ELONGATION FACTOR ELL2 ISOFORM X1"/>
    <property type="match status" value="1"/>
</dbReference>
<dbReference type="Proteomes" id="UP000829720">
    <property type="component" value="Unassembled WGS sequence"/>
</dbReference>
<dbReference type="Gene3D" id="6.10.140.340">
    <property type="match status" value="1"/>
</dbReference>
<proteinExistence type="inferred from homology"/>